<dbReference type="Proteomes" id="UP001162907">
    <property type="component" value="Chromosome"/>
</dbReference>
<keyword evidence="2" id="KW-1185">Reference proteome</keyword>
<dbReference type="RefSeq" id="WP_230737519.1">
    <property type="nucleotide sequence ID" value="NZ_CP075567.1"/>
</dbReference>
<evidence type="ECO:0008006" key="3">
    <source>
        <dbReference type="Google" id="ProtNLM"/>
    </source>
</evidence>
<evidence type="ECO:0000313" key="2">
    <source>
        <dbReference type="Proteomes" id="UP001162907"/>
    </source>
</evidence>
<proteinExistence type="predicted"/>
<organism evidence="1 2">
    <name type="scientific">Pseudomonas fitomaticsae</name>
    <dbReference type="NCBI Taxonomy" id="2837969"/>
    <lineage>
        <taxon>Bacteria</taxon>
        <taxon>Pseudomonadati</taxon>
        <taxon>Pseudomonadota</taxon>
        <taxon>Gammaproteobacteria</taxon>
        <taxon>Pseudomonadales</taxon>
        <taxon>Pseudomonadaceae</taxon>
        <taxon>Pseudomonas</taxon>
    </lineage>
</organism>
<name>A0ABY3QBE1_9PSED</name>
<sequence length="177" mass="19081">MNQAIQEKTATLLQQPAVAFTLFDQNGVQITLNLPSALQINQNGQEYYPPNPTPGEGAPVLHNNTIFPIESATFTVELLDVIDASSNVIANVRWWNNKIFDGKKSMEFTVKKVLPGEVGICVPSEAGYNQVRWATSVSSGRGTETFKNTLNIVTLTFGPLQPNGPGGNPTGPIVQIG</sequence>
<accession>A0ABY3QBE1</accession>
<evidence type="ECO:0000313" key="1">
    <source>
        <dbReference type="EMBL" id="UFQ02749.1"/>
    </source>
</evidence>
<reference evidence="1 2" key="1">
    <citation type="journal article" date="2022" name="Int. J. Syst. Evol. Microbiol.">
        <title>Pseudomonas fitomaticsae sp. nov., isolated at Marimurtra Botanical Garden in Blanes, Catalonia, Spain.</title>
        <authorList>
            <person name="Atanasov K.E."/>
            <person name="Galbis D.M."/>
            <person name="Cornado D."/>
            <person name="Serpico A."/>
            <person name="Sanchez G."/>
            <person name="Bosch M."/>
            <person name="Ferrer A."/>
            <person name="Altabella T."/>
        </authorList>
    </citation>
    <scope>NUCLEOTIDE SEQUENCE [LARGE SCALE GENOMIC DNA]</scope>
    <source>
        <strain evidence="1 2">FIT81</strain>
    </source>
</reference>
<dbReference type="EMBL" id="CP075567">
    <property type="protein sequence ID" value="UFQ02749.1"/>
    <property type="molecule type" value="Genomic_DNA"/>
</dbReference>
<gene>
    <name evidence="1" type="ORF">KJY40_14000</name>
</gene>
<protein>
    <recommendedName>
        <fullName evidence="3">Inclusion body protein</fullName>
    </recommendedName>
</protein>